<name>A0AA36GQS1_CYLNA</name>
<organism evidence="1 2">
    <name type="scientific">Cylicocyclus nassatus</name>
    <name type="common">Nematode worm</name>
    <dbReference type="NCBI Taxonomy" id="53992"/>
    <lineage>
        <taxon>Eukaryota</taxon>
        <taxon>Metazoa</taxon>
        <taxon>Ecdysozoa</taxon>
        <taxon>Nematoda</taxon>
        <taxon>Chromadorea</taxon>
        <taxon>Rhabditida</taxon>
        <taxon>Rhabditina</taxon>
        <taxon>Rhabditomorpha</taxon>
        <taxon>Strongyloidea</taxon>
        <taxon>Strongylidae</taxon>
        <taxon>Cylicocyclus</taxon>
    </lineage>
</organism>
<dbReference type="InterPro" id="IPR017853">
    <property type="entry name" value="GH"/>
</dbReference>
<dbReference type="EMBL" id="CATQJL010000180">
    <property type="protein sequence ID" value="CAJ0596499.1"/>
    <property type="molecule type" value="Genomic_DNA"/>
</dbReference>
<keyword evidence="2" id="KW-1185">Reference proteome</keyword>
<proteinExistence type="predicted"/>
<dbReference type="SUPFAM" id="SSF51445">
    <property type="entry name" value="(Trans)glycosidases"/>
    <property type="match status" value="1"/>
</dbReference>
<evidence type="ECO:0000313" key="1">
    <source>
        <dbReference type="EMBL" id="CAJ0596499.1"/>
    </source>
</evidence>
<dbReference type="Gene3D" id="3.20.20.80">
    <property type="entry name" value="Glycosidases"/>
    <property type="match status" value="1"/>
</dbReference>
<dbReference type="Proteomes" id="UP001176961">
    <property type="component" value="Unassembled WGS sequence"/>
</dbReference>
<accession>A0AA36GQS1</accession>
<comment type="caution">
    <text evidence="1">The sequence shown here is derived from an EMBL/GenBank/DDBJ whole genome shotgun (WGS) entry which is preliminary data.</text>
</comment>
<sequence>MYRLGESIEHTDGVHFNVLVPDDYEKYAEVMAGIVRHYNRGWANGYHWNIEYWNFWEEPDGISNLWCLPGKDGQDAMAMRKRFIKLFVTVMKRLKAEFPEIKFGGPALIGCNLSYFRVLCVDTTA</sequence>
<evidence type="ECO:0000313" key="2">
    <source>
        <dbReference type="Proteomes" id="UP001176961"/>
    </source>
</evidence>
<gene>
    <name evidence="1" type="ORF">CYNAS_LOCUS8482</name>
</gene>
<reference evidence="1" key="1">
    <citation type="submission" date="2023-07" db="EMBL/GenBank/DDBJ databases">
        <authorList>
            <consortium name="CYATHOMIX"/>
        </authorList>
    </citation>
    <scope>NUCLEOTIDE SEQUENCE</scope>
    <source>
        <strain evidence="1">N/A</strain>
    </source>
</reference>
<protein>
    <submittedName>
        <fullName evidence="1">Uncharacterized protein</fullName>
    </submittedName>
</protein>
<feature type="non-terminal residue" evidence="1">
    <location>
        <position position="125"/>
    </location>
</feature>
<dbReference type="AlphaFoldDB" id="A0AA36GQS1"/>